<dbReference type="GO" id="GO:0022857">
    <property type="term" value="F:transmembrane transporter activity"/>
    <property type="evidence" value="ECO:0007669"/>
    <property type="project" value="InterPro"/>
</dbReference>
<feature type="transmembrane region" description="Helical" evidence="7">
    <location>
        <begin position="171"/>
        <end position="192"/>
    </location>
</feature>
<protein>
    <recommendedName>
        <fullName evidence="9">Solute carrier family 35 member F2</fullName>
    </recommendedName>
</protein>
<dbReference type="GO" id="GO:0016020">
    <property type="term" value="C:membrane"/>
    <property type="evidence" value="ECO:0007669"/>
    <property type="project" value="UniProtKB-SubCell"/>
</dbReference>
<dbReference type="SUPFAM" id="SSF103481">
    <property type="entry name" value="Multidrug resistance efflux transporter EmrE"/>
    <property type="match status" value="1"/>
</dbReference>
<feature type="transmembrane region" description="Helical" evidence="7">
    <location>
        <begin position="204"/>
        <end position="226"/>
    </location>
</feature>
<dbReference type="PANTHER" id="PTHR14233">
    <property type="entry name" value="DUF914-RELATED"/>
    <property type="match status" value="1"/>
</dbReference>
<dbReference type="InterPro" id="IPR009262">
    <property type="entry name" value="SLC35_F1/F2/F6"/>
</dbReference>
<evidence type="ECO:0000256" key="3">
    <source>
        <dbReference type="ARBA" id="ARBA00022448"/>
    </source>
</evidence>
<accession>A0A7S1ANB1</accession>
<dbReference type="InterPro" id="IPR037185">
    <property type="entry name" value="EmrE-like"/>
</dbReference>
<reference evidence="8" key="1">
    <citation type="submission" date="2021-01" db="EMBL/GenBank/DDBJ databases">
        <authorList>
            <person name="Corre E."/>
            <person name="Pelletier E."/>
            <person name="Niang G."/>
            <person name="Scheremetjew M."/>
            <person name="Finn R."/>
            <person name="Kale V."/>
            <person name="Holt S."/>
            <person name="Cochrane G."/>
            <person name="Meng A."/>
            <person name="Brown T."/>
            <person name="Cohen L."/>
        </authorList>
    </citation>
    <scope>NUCLEOTIDE SEQUENCE</scope>
</reference>
<dbReference type="PANTHER" id="PTHR14233:SF4">
    <property type="entry name" value="SOLUTE CARRIER FAMILY 35 MEMBER F2"/>
    <property type="match status" value="1"/>
</dbReference>
<dbReference type="EMBL" id="HBFQ01047969">
    <property type="protein sequence ID" value="CAD8859879.1"/>
    <property type="molecule type" value="Transcribed_RNA"/>
</dbReference>
<keyword evidence="5 7" id="KW-1133">Transmembrane helix</keyword>
<evidence type="ECO:0000256" key="6">
    <source>
        <dbReference type="ARBA" id="ARBA00023136"/>
    </source>
</evidence>
<evidence type="ECO:0000256" key="2">
    <source>
        <dbReference type="ARBA" id="ARBA00007863"/>
    </source>
</evidence>
<name>A0A7S1ANB1_NOCSC</name>
<evidence type="ECO:0000256" key="4">
    <source>
        <dbReference type="ARBA" id="ARBA00022692"/>
    </source>
</evidence>
<feature type="transmembrane region" description="Helical" evidence="7">
    <location>
        <begin position="106"/>
        <end position="130"/>
    </location>
</feature>
<dbReference type="Pfam" id="PF06027">
    <property type="entry name" value="SLC35F"/>
    <property type="match status" value="1"/>
</dbReference>
<evidence type="ECO:0000256" key="1">
    <source>
        <dbReference type="ARBA" id="ARBA00004141"/>
    </source>
</evidence>
<organism evidence="8">
    <name type="scientific">Noctiluca scintillans</name>
    <name type="common">Sea sparkle</name>
    <name type="synonym">Red tide dinoflagellate</name>
    <dbReference type="NCBI Taxonomy" id="2966"/>
    <lineage>
        <taxon>Eukaryota</taxon>
        <taxon>Sar</taxon>
        <taxon>Alveolata</taxon>
        <taxon>Dinophyceae</taxon>
        <taxon>Noctilucales</taxon>
        <taxon>Noctilucaceae</taxon>
        <taxon>Noctiluca</taxon>
    </lineage>
</organism>
<dbReference type="InterPro" id="IPR052221">
    <property type="entry name" value="SLC35F_Transporter"/>
</dbReference>
<feature type="transmembrane region" description="Helical" evidence="7">
    <location>
        <begin position="137"/>
        <end position="159"/>
    </location>
</feature>
<evidence type="ECO:0008006" key="9">
    <source>
        <dbReference type="Google" id="ProtNLM"/>
    </source>
</evidence>
<comment type="subcellular location">
    <subcellularLocation>
        <location evidence="1">Membrane</location>
        <topology evidence="1">Multi-pass membrane protein</topology>
    </subcellularLocation>
</comment>
<dbReference type="AlphaFoldDB" id="A0A7S1ANB1"/>
<feature type="transmembrane region" description="Helical" evidence="7">
    <location>
        <begin position="57"/>
        <end position="75"/>
    </location>
</feature>
<gene>
    <name evidence="8" type="ORF">NSCI0253_LOCUS34233</name>
</gene>
<feature type="transmembrane region" description="Helical" evidence="7">
    <location>
        <begin position="82"/>
        <end position="100"/>
    </location>
</feature>
<keyword evidence="4 7" id="KW-0812">Transmembrane</keyword>
<sequence>MSTLSNRCWRPLPRTNRWVRAQSMLLGQVISVLITGTGVFSTLLADEGVNLPVTQSSLNYVLLCGIFLSVLPRLLREGLSAPIWVYILWAICDVEANYLVVEAYQYTSIASVMLLDCFGIPSSMLLTYILMKGHYTVWHIVACCVCFLGIALTVLSDIISRPDSPSSQGPSWVGDIMVLCGAGMYGLSNVLQEKLLKHGCTVREALGVLGVFGTLLSVLQACSLEWTFLVDVTWTSPMVLHMFGFQMCLFGMYVLTSLFLSVADAALFNLSLLTSDIYSVAWAWAVQHEQPHWLYGAAFVTTMSGLAVYHTQPPPFLAESLGVFVTQGPSTLVEDSARSAPSCALDLNQVTA</sequence>
<keyword evidence="6 7" id="KW-0472">Membrane</keyword>
<feature type="transmembrane region" description="Helical" evidence="7">
    <location>
        <begin position="238"/>
        <end position="260"/>
    </location>
</feature>
<comment type="similarity">
    <text evidence="2">Belongs to the SLC35F solute transporter family.</text>
</comment>
<keyword evidence="3" id="KW-0813">Transport</keyword>
<feature type="transmembrane region" description="Helical" evidence="7">
    <location>
        <begin position="21"/>
        <end position="45"/>
    </location>
</feature>
<evidence type="ECO:0000256" key="7">
    <source>
        <dbReference type="SAM" id="Phobius"/>
    </source>
</evidence>
<evidence type="ECO:0000313" key="8">
    <source>
        <dbReference type="EMBL" id="CAD8859879.1"/>
    </source>
</evidence>
<proteinExistence type="inferred from homology"/>
<evidence type="ECO:0000256" key="5">
    <source>
        <dbReference type="ARBA" id="ARBA00022989"/>
    </source>
</evidence>